<evidence type="ECO:0000313" key="2">
    <source>
        <dbReference type="EMBL" id="MBK9985106.1"/>
    </source>
</evidence>
<evidence type="ECO:0000313" key="3">
    <source>
        <dbReference type="Proteomes" id="UP000808337"/>
    </source>
</evidence>
<dbReference type="Proteomes" id="UP000808337">
    <property type="component" value="Unassembled WGS sequence"/>
</dbReference>
<dbReference type="PANTHER" id="PTHR24273:SF32">
    <property type="entry name" value="HYALIN"/>
    <property type="match status" value="1"/>
</dbReference>
<comment type="caution">
    <text evidence="2">The sequence shown here is derived from an EMBL/GenBank/DDBJ whole genome shotgun (WGS) entry which is preliminary data.</text>
</comment>
<dbReference type="InterPro" id="IPR026444">
    <property type="entry name" value="Secre_tail"/>
</dbReference>
<proteinExistence type="predicted"/>
<dbReference type="NCBIfam" id="TIGR04183">
    <property type="entry name" value="Por_Secre_tail"/>
    <property type="match status" value="1"/>
</dbReference>
<sequence>MCRSLPTTRTWVATDACGNTSLAVSQTITVQDVTAPVLSGEGLATTIDCPALPVFTAPTVADACDGAPVITFTDVTVAGACAGAYATTRTWVATDACGNTSLAVSQTITVQDVTAPVLSGEGLAATIDCPAVPVFTAPTAADACDGAPVITFTDSTIPGACVGAYATTRTWVATDACGNTSLAVSQTITVQDVTAPVLSGEGVASTIDCPALPVFTAPTAADACDGAPVITFTDATVAGACAGSFTITRTWVATDACGNTSLAVSQTITVQDVTAPVLSGEGPAATIDCPAIPAFGAPTAVDACDIFPFITFTDITVPGACAGAYATTRTWVATDACGNTSLAVSQTITVQDVTAPVLSGEGFAATIDCPALPVFTAPTATDGCDAAPVITFTDVTVAGACAGAYASTRTWVATDACGNTSLPVSQTITVQDVTAPVLSGEGLAATIDCPALPVFTAPTAADACDGAPVITFTDATVAGACAGAYATTRTWLATDACGNTSLAVSQTITVQDVTAPVLSGEGLAATIDCPALPVFTAPTAADACDAAPVITFTDVTVAGACAGAYVSTRTWVATDACGNTSLAVSQTITVQDVTAPVLSGEGLAATIDCPALPVFTAPTATDGCDAAPVITFTDVTVAGACAGAYVSTRTWVATDACGNTSLPVSQTITIQDVTAPVITCPIVESPIECGIAPDFGTATAVDLCDNTVDITFTTVTIPGPCGITYTQIRTWTAIDDCGNSSTCSATIQVIHTAPPLISCQAVISPIECGTMPVFTPPIAVDVCDGAVVITFSDVTVQGLCPQEYSVTRSWTATDNCGNASTCTSTIVVQDTTPPVLSGQGVATTIHCPLLPAFSDPTASDVCDAAPVITFTDVTVPGACAGAYATTRTWLATDACGNTSLPVSQTITVQDIVPPQFLGGGLAMTIDCPAIPVFTAPTAFDACDLIPVTTFTDATVAGACAGAYATTRTWLATDACGNTSLPFSQTITVQDITAPVLSGEGLAATIDCPAVPVFTAPTAADACDGAPVITFTDATVAGACAGAYATTRTWLATDACGNTSLAVSQTITVQDVTAPVLSGQGVASTIDCPAVPVFTAPTAADACDGSPVISFTDVTVAGACAGAYAITRTWLATDACGNTSLPVSQTITVQDVTAPVLSGQGVASTIDCPAVPVFTAPAAADACDGAPVITFTDATVAGACAGAYATTRTWLATDACGNTSLPVSQTITVQDVTAPVLSGEGLASTIDCPAVPVFTAPTAADACDGAPVITFTDVTVAGACAGAYATTRTWVATDACGNTSLAVSQTITVQDFTAPVLSGQGVASTIDCPAVPVFTAPTAADACDGAPVITFTDATVAGACAGAYATTRTWLATDACGNTSLAVSQTITVQDVTAPVLSGEGLAATIDCPAVPVFTAPTAVDACDGAPVITFTDATVSGICAGTYTITRTWLATDACGNVSLPVSQTITVQDVTAPVLSGEGLAATIDCPAVPVFTAPTAADACDGAPVITFTDATVAGACAGAYATTRTWLATDACGNTSLPVSQTITVQDVTAPVLSGQGVASTIDCPAVPVFTAPTAADACDGAPVITFTDATVAGACAGAYTTTRTWLATDACGNTSLPVSQTITSQDVNAPIITGLITPATIEGCVSANAPPAVTTVAALEALGLSISDACTSDAALLVTSSDASTGTCPIVVTRTYVISDACLNQSTTIQVINVDDNTAPVITGTIATITVQGCALGNVTPPVTTVAALEALGVAISDACTTDAALTVTSSDVITGTCQITLTRTYVVTDMCLNSSTVTQLFIVNDVTGPTITLTDPLLAGVPNGGTLDVQCFGQNPAWSLPVFNAASASAIDDCSGSVTITFAQVLVNTGNCAVDGYITLSQLTWTAMDACGNSSSAFVFMAVIDTIPPVLQGVPVNITVNCDAIPPVPTSITASDECLCACDILFSETTPVAGCQNGQVIIRTWTATDRCGNVTTGTQTITLIDNASPVITMLQPELIGVANGAVLDYTCNEGGIPLFYKFLNAQSVSSTTSCGGPATITYSVTGNVSNNCDFFGYIREIVVTWQAVDLCGNKTTLTITAHLIDNEAPVITGVPDVACIGDPLLDNVEAIDNCGNAHLRYWDTKIPNPCGIGLAVSRTYEAYDDCGNMSRDTAILLFNDYTKPTLAFVNPLLLNLPLGEVLIMNCAAHGLQVTPFGTGDVSFEDSCRFGVTITYSENLMETGNCSVDGNVGLMQLLWTATDACGNASTLSVIASIEDKVSPVFVNFKPVITIGCKDTIPGYVATDNCGKVTITTTDRYFYSQCPYEYYIERYVTATDPCGNSTTEFQTIHVGNGNGPVFTGVVPELCDDLTIPDVTAFDQCAGVFVTVTMTQDTLATTCRDGYVIHRVWTAVDACGHVNTVEQNIVINDKTPPEILIPSYSIIRKFMDQDHVLIFLSTTDVMELLDALDESSVYAQDECDLEIVPVFTVDTTYAENCVADGYYEIRTYTWVATDVCGNSSSISFSVHIMDNVAPVFVGLANDTTITCAPLIPVQEVTVIDPSQPTTLVYTQSIVNGIHPNEFIVTRLWIATDGCGNSAQATQQITWIPNSLVGCNIILPPAIHCNSNGNQFSANVTGGLGQITYFWQVTGGDWFIQGGQGTDMIKMYAGFGPTLLTLTVTDALGCSSFCSVDLDCVYPLTIGLNGIPSSSNPEEDNTVIPTPADALTTLPADYIQALNLWPNPAAGTINLSFESSINDEVTYSFINLLGQEIYSDQISAVKGFNAQRIDITLIPEGTYLVRVKTEKELHTKIVVIMRNE</sequence>
<gene>
    <name evidence="2" type="ORF">IPP15_22575</name>
</gene>
<accession>A0A9D7XSK1</accession>
<feature type="domain" description="Secretion system C-terminal sorting" evidence="1">
    <location>
        <begin position="2725"/>
        <end position="2800"/>
    </location>
</feature>
<protein>
    <submittedName>
        <fullName evidence="2">T9SS type A sorting domain-containing protein</fullName>
    </submittedName>
</protein>
<dbReference type="Pfam" id="PF18962">
    <property type="entry name" value="Por_Secre_tail"/>
    <property type="match status" value="1"/>
</dbReference>
<organism evidence="2 3">
    <name type="scientific">Candidatus Opimibacter skivensis</name>
    <dbReference type="NCBI Taxonomy" id="2982028"/>
    <lineage>
        <taxon>Bacteria</taxon>
        <taxon>Pseudomonadati</taxon>
        <taxon>Bacteroidota</taxon>
        <taxon>Saprospiria</taxon>
        <taxon>Saprospirales</taxon>
        <taxon>Saprospiraceae</taxon>
        <taxon>Candidatus Opimibacter</taxon>
    </lineage>
</organism>
<reference evidence="2 3" key="1">
    <citation type="submission" date="2020-10" db="EMBL/GenBank/DDBJ databases">
        <title>Connecting structure to function with the recovery of over 1000 high-quality activated sludge metagenome-assembled genomes encoding full-length rRNA genes using long-read sequencing.</title>
        <authorList>
            <person name="Singleton C.M."/>
            <person name="Petriglieri F."/>
            <person name="Kristensen J.M."/>
            <person name="Kirkegaard R.H."/>
            <person name="Michaelsen T.Y."/>
            <person name="Andersen M.H."/>
            <person name="Karst S.M."/>
            <person name="Dueholm M.S."/>
            <person name="Nielsen P.H."/>
            <person name="Albertsen M."/>
        </authorList>
    </citation>
    <scope>NUCLEOTIDE SEQUENCE [LARGE SCALE GENOMIC DNA]</scope>
    <source>
        <strain evidence="2">Ribe_18-Q3-R11-54_MAXAC.273</strain>
    </source>
</reference>
<name>A0A9D7XSK1_9BACT</name>
<dbReference type="EMBL" id="JADKGY010000033">
    <property type="protein sequence ID" value="MBK9985106.1"/>
    <property type="molecule type" value="Genomic_DNA"/>
</dbReference>
<evidence type="ECO:0000259" key="1">
    <source>
        <dbReference type="Pfam" id="PF18962"/>
    </source>
</evidence>
<dbReference type="PANTHER" id="PTHR24273">
    <property type="entry name" value="FI04643P-RELATED"/>
    <property type="match status" value="1"/>
</dbReference>